<evidence type="ECO:0000313" key="1">
    <source>
        <dbReference type="EMBL" id="CAR18928.1"/>
    </source>
</evidence>
<evidence type="ECO:0008006" key="3">
    <source>
        <dbReference type="Google" id="ProtNLM"/>
    </source>
</evidence>
<dbReference type="STRING" id="585057.ECIAI39_2806"/>
<accession>A0A0H3MJ42</accession>
<dbReference type="HOGENOM" id="CLU_128661_0_0_6"/>
<dbReference type="KEGG" id="ect:ECIAI39_2806"/>
<name>A0A0H3MJ42_ECO7I</name>
<sequence length="179" mass="20244">MILSEDDVTITHKVKFSSIFRTFFFTKQFIRAFNPCLCINKFTPPLKTIRYALKKEKEMMKKFIAPLLALLVSGCQIDPYTHAPTLTSTDWYDVGMEDAISGNAIKDDDAFSDSQADRGLYLKGYAERQKKTCQTDFTYARGLSGKSFPASCNNVENASQLHEVWQKGADENASTIRLN</sequence>
<protein>
    <recommendedName>
        <fullName evidence="3">Lipoprotein</fullName>
    </recommendedName>
</protein>
<dbReference type="EMBL" id="CU928164">
    <property type="protein sequence ID" value="CAR18928.1"/>
    <property type="molecule type" value="Genomic_DNA"/>
</dbReference>
<evidence type="ECO:0000313" key="2">
    <source>
        <dbReference type="Proteomes" id="UP000000749"/>
    </source>
</evidence>
<reference evidence="2" key="1">
    <citation type="journal article" date="2009" name="PLoS Genet.">
        <title>Organised genome dynamics in the Escherichia coli species results in highly diverse adaptive paths.</title>
        <authorList>
            <person name="Touchon M."/>
            <person name="Hoede C."/>
            <person name="Tenaillon O."/>
            <person name="Barbe V."/>
            <person name="Baeriswyl S."/>
            <person name="Bidet P."/>
            <person name="Bingen E."/>
            <person name="Bonacorsi S."/>
            <person name="Bouchier C."/>
            <person name="Bouvet O."/>
            <person name="Calteau A."/>
            <person name="Chiapello H."/>
            <person name="Clermont O."/>
            <person name="Cruveiller S."/>
            <person name="Danchin A."/>
            <person name="Diard M."/>
            <person name="Dossat C."/>
            <person name="Karoui M.E."/>
            <person name="Frapy E."/>
            <person name="Garry L."/>
            <person name="Ghigo J.M."/>
            <person name="Gilles A.M."/>
            <person name="Johnson J."/>
            <person name="Le Bouguenec C."/>
            <person name="Lescat M."/>
            <person name="Mangenot S."/>
            <person name="Martinez-Jehanne V."/>
            <person name="Matic I."/>
            <person name="Nassif X."/>
            <person name="Oztas S."/>
            <person name="Petit M.A."/>
            <person name="Pichon C."/>
            <person name="Rouy Z."/>
            <person name="Ruf C.S."/>
            <person name="Schneider D."/>
            <person name="Tourret J."/>
            <person name="Vacherie B."/>
            <person name="Vallenet D."/>
            <person name="Medigue C."/>
            <person name="Rocha E.P.C."/>
            <person name="Denamur E."/>
        </authorList>
    </citation>
    <scope>NUCLEOTIDE SEQUENCE [LARGE SCALE GENOMIC DNA]</scope>
    <source>
        <strain evidence="2">IAI39 / ExPEC</strain>
    </source>
</reference>
<dbReference type="PATRIC" id="fig|585057.6.peg.2913"/>
<organism evidence="1 2">
    <name type="scientific">Escherichia coli O7:K1 (strain IAI39 / ExPEC)</name>
    <dbReference type="NCBI Taxonomy" id="585057"/>
    <lineage>
        <taxon>Bacteria</taxon>
        <taxon>Pseudomonadati</taxon>
        <taxon>Pseudomonadota</taxon>
        <taxon>Gammaproteobacteria</taxon>
        <taxon>Enterobacterales</taxon>
        <taxon>Enterobacteriaceae</taxon>
        <taxon>Escherichia</taxon>
    </lineage>
</organism>
<gene>
    <name evidence="1" type="ordered locus">ECIAI39_2806</name>
</gene>
<dbReference type="AlphaFoldDB" id="A0A0H3MJ42"/>
<dbReference type="Proteomes" id="UP000000749">
    <property type="component" value="Chromosome"/>
</dbReference>
<dbReference type="InterPro" id="IPR021242">
    <property type="entry name" value="DUF2799"/>
</dbReference>
<dbReference type="Pfam" id="PF10973">
    <property type="entry name" value="DUF2799"/>
    <property type="match status" value="1"/>
</dbReference>
<proteinExistence type="predicted"/>
<dbReference type="NCBIfam" id="NF008518">
    <property type="entry name" value="PRK11443.1"/>
    <property type="match status" value="1"/>
</dbReference>